<evidence type="ECO:0000259" key="1">
    <source>
        <dbReference type="PROSITE" id="PS50112"/>
    </source>
</evidence>
<keyword evidence="3" id="KW-1185">Reference proteome</keyword>
<evidence type="ECO:0000313" key="2">
    <source>
        <dbReference type="Ensembl" id="ENSCMIP00000028828.1"/>
    </source>
</evidence>
<reference evidence="3" key="1">
    <citation type="journal article" date="2006" name="Science">
        <title>Ancient noncoding elements conserved in the human genome.</title>
        <authorList>
            <person name="Venkatesh B."/>
            <person name="Kirkness E.F."/>
            <person name="Loh Y.H."/>
            <person name="Halpern A.L."/>
            <person name="Lee A.P."/>
            <person name="Johnson J."/>
            <person name="Dandona N."/>
            <person name="Viswanathan L.D."/>
            <person name="Tay A."/>
            <person name="Venter J.C."/>
            <person name="Strausberg R.L."/>
            <person name="Brenner S."/>
        </authorList>
    </citation>
    <scope>NUCLEOTIDE SEQUENCE [LARGE SCALE GENOMIC DNA]</scope>
</reference>
<dbReference type="InterPro" id="IPR035965">
    <property type="entry name" value="PAS-like_dom_sf"/>
</dbReference>
<name>A0A4W3IR18_CALMI</name>
<dbReference type="PROSITE" id="PS50112">
    <property type="entry name" value="PAS"/>
    <property type="match status" value="1"/>
</dbReference>
<dbReference type="InterPro" id="IPR000014">
    <property type="entry name" value="PAS"/>
</dbReference>
<dbReference type="AlphaFoldDB" id="A0A4W3IR18"/>
<organism evidence="2 3">
    <name type="scientific">Callorhinchus milii</name>
    <name type="common">Ghost shark</name>
    <dbReference type="NCBI Taxonomy" id="7868"/>
    <lineage>
        <taxon>Eukaryota</taxon>
        <taxon>Metazoa</taxon>
        <taxon>Chordata</taxon>
        <taxon>Craniata</taxon>
        <taxon>Vertebrata</taxon>
        <taxon>Chondrichthyes</taxon>
        <taxon>Holocephali</taxon>
        <taxon>Chimaeriformes</taxon>
        <taxon>Callorhinchidae</taxon>
        <taxon>Callorhinchus</taxon>
    </lineage>
</organism>
<dbReference type="Pfam" id="PF13426">
    <property type="entry name" value="PAS_9"/>
    <property type="match status" value="2"/>
</dbReference>
<reference evidence="2" key="4">
    <citation type="submission" date="2025-08" db="UniProtKB">
        <authorList>
            <consortium name="Ensembl"/>
        </authorList>
    </citation>
    <scope>IDENTIFICATION</scope>
</reference>
<dbReference type="STRING" id="7868.ENSCMIP00000028828"/>
<protein>
    <recommendedName>
        <fullName evidence="1">PAS domain-containing protein</fullName>
    </recommendedName>
</protein>
<dbReference type="CDD" id="cd00130">
    <property type="entry name" value="PAS"/>
    <property type="match status" value="1"/>
</dbReference>
<reference evidence="3" key="3">
    <citation type="journal article" date="2014" name="Nature">
        <title>Elephant shark genome provides unique insights into gnathostome evolution.</title>
        <authorList>
            <consortium name="International Elephant Shark Genome Sequencing Consortium"/>
            <person name="Venkatesh B."/>
            <person name="Lee A.P."/>
            <person name="Ravi V."/>
            <person name="Maurya A.K."/>
            <person name="Lian M.M."/>
            <person name="Swann J.B."/>
            <person name="Ohta Y."/>
            <person name="Flajnik M.F."/>
            <person name="Sutoh Y."/>
            <person name="Kasahara M."/>
            <person name="Hoon S."/>
            <person name="Gangu V."/>
            <person name="Roy S.W."/>
            <person name="Irimia M."/>
            <person name="Korzh V."/>
            <person name="Kondrychyn I."/>
            <person name="Lim Z.W."/>
            <person name="Tay B.H."/>
            <person name="Tohari S."/>
            <person name="Kong K.W."/>
            <person name="Ho S."/>
            <person name="Lorente-Galdos B."/>
            <person name="Quilez J."/>
            <person name="Marques-Bonet T."/>
            <person name="Raney B.J."/>
            <person name="Ingham P.W."/>
            <person name="Tay A."/>
            <person name="Hillier L.W."/>
            <person name="Minx P."/>
            <person name="Boehm T."/>
            <person name="Wilson R.K."/>
            <person name="Brenner S."/>
            <person name="Warren W.C."/>
        </authorList>
    </citation>
    <scope>NUCLEOTIDE SEQUENCE [LARGE SCALE GENOMIC DNA]</scope>
</reference>
<sequence length="275" mass="30153">MKRVTGEDKQRCIVVMEPVERVTASVTFTNSGKIISCDSAFAHLHGYMAEGDINGFSITDVIPSVKIPLPCKTLPKYFRIQRAAGRAKDGTTFPLSIKLSTKILEDQSTKNQQDLPHKLCSAGEAEEDNGSQVNSVMVFSGVVWVFTTISGLLTLLPDGTIHSVNNNFALMLFGYEKNELLGKNVMFLIPGFYDYMDPVDDSSLPLPPLDDESDEIELCRNDEENEGGQHSYIALSDNAEDDQPATGNIIPLTSDIEIPNTLPVVSSTMKKGIVY</sequence>
<feature type="domain" description="PAS" evidence="1">
    <location>
        <begin position="166"/>
        <end position="204"/>
    </location>
</feature>
<dbReference type="InParanoid" id="A0A4W3IR18"/>
<dbReference type="SUPFAM" id="SSF55785">
    <property type="entry name" value="PYP-like sensor domain (PAS domain)"/>
    <property type="match status" value="1"/>
</dbReference>
<accession>A0A4W3IR18</accession>
<reference evidence="2" key="5">
    <citation type="submission" date="2025-09" db="UniProtKB">
        <authorList>
            <consortium name="Ensembl"/>
        </authorList>
    </citation>
    <scope>IDENTIFICATION</scope>
</reference>
<reference evidence="3" key="2">
    <citation type="journal article" date="2007" name="PLoS Biol.">
        <title>Survey sequencing and comparative analysis of the elephant shark (Callorhinchus milii) genome.</title>
        <authorList>
            <person name="Venkatesh B."/>
            <person name="Kirkness E.F."/>
            <person name="Loh Y.H."/>
            <person name="Halpern A.L."/>
            <person name="Lee A.P."/>
            <person name="Johnson J."/>
            <person name="Dandona N."/>
            <person name="Viswanathan L.D."/>
            <person name="Tay A."/>
            <person name="Venter J.C."/>
            <person name="Strausberg R.L."/>
            <person name="Brenner S."/>
        </authorList>
    </citation>
    <scope>NUCLEOTIDE SEQUENCE [LARGE SCALE GENOMIC DNA]</scope>
</reference>
<dbReference type="Ensembl" id="ENSCMIT00000029289.1">
    <property type="protein sequence ID" value="ENSCMIP00000028828.1"/>
    <property type="gene ID" value="ENSCMIG00000012500.1"/>
</dbReference>
<proteinExistence type="predicted"/>
<evidence type="ECO:0000313" key="3">
    <source>
        <dbReference type="Proteomes" id="UP000314986"/>
    </source>
</evidence>
<dbReference type="GeneTree" id="ENSGT00940000159035"/>
<dbReference type="Proteomes" id="UP000314986">
    <property type="component" value="Unassembled WGS sequence"/>
</dbReference>
<dbReference type="Gene3D" id="3.30.450.20">
    <property type="entry name" value="PAS domain"/>
    <property type="match status" value="1"/>
</dbReference>